<comment type="catalytic activity">
    <reaction evidence="4">
        <text>3-deoxy-alpha-D-manno-oct-2-ulosonate + CTP = CMP-3-deoxy-beta-D-manno-octulosonate + diphosphate</text>
        <dbReference type="Rhea" id="RHEA:23448"/>
        <dbReference type="ChEBI" id="CHEBI:33019"/>
        <dbReference type="ChEBI" id="CHEBI:37563"/>
        <dbReference type="ChEBI" id="CHEBI:85986"/>
        <dbReference type="ChEBI" id="CHEBI:85987"/>
        <dbReference type="EC" id="2.7.7.38"/>
    </reaction>
</comment>
<dbReference type="RefSeq" id="WP_015694087.1">
    <property type="nucleotide sequence ID" value="NC_016940.1"/>
</dbReference>
<dbReference type="NCBIfam" id="TIGR00466">
    <property type="entry name" value="kdsB"/>
    <property type="match status" value="1"/>
</dbReference>
<dbReference type="CDD" id="cd02517">
    <property type="entry name" value="CMP-KDO-Synthetase"/>
    <property type="match status" value="1"/>
</dbReference>
<keyword evidence="1 4" id="KW-0808">Transferase</keyword>
<evidence type="ECO:0000313" key="6">
    <source>
        <dbReference type="Proteomes" id="UP000007519"/>
    </source>
</evidence>
<gene>
    <name evidence="4 5" type="primary">kdsB</name>
    <name evidence="5" type="ordered locus">SGRA_3784</name>
</gene>
<dbReference type="AlphaFoldDB" id="H6L8D6"/>
<keyword evidence="3 4" id="KW-0448">Lipopolysaccharide biosynthesis</keyword>
<dbReference type="OrthoDB" id="9815559at2"/>
<dbReference type="Pfam" id="PF02348">
    <property type="entry name" value="CTP_transf_3"/>
    <property type="match status" value="1"/>
</dbReference>
<comment type="pathway">
    <text evidence="4">Nucleotide-sugar biosynthesis; CMP-3-deoxy-D-manno-octulosonate biosynthesis; CMP-3-deoxy-D-manno-octulosonate from 3-deoxy-D-manno-octulosonate and CTP: step 1/1.</text>
</comment>
<comment type="function">
    <text evidence="4">Activates KDO (a required 8-carbon sugar) for incorporation into bacterial lipopolysaccharide in Gram-negative bacteria.</text>
</comment>
<keyword evidence="2 4" id="KW-0548">Nucleotidyltransferase</keyword>
<evidence type="ECO:0000256" key="2">
    <source>
        <dbReference type="ARBA" id="ARBA00022695"/>
    </source>
</evidence>
<evidence type="ECO:0000256" key="3">
    <source>
        <dbReference type="ARBA" id="ARBA00022985"/>
    </source>
</evidence>
<dbReference type="NCBIfam" id="NF003952">
    <property type="entry name" value="PRK05450.1-5"/>
    <property type="match status" value="1"/>
</dbReference>
<dbReference type="InterPro" id="IPR003329">
    <property type="entry name" value="Cytidylyl_trans"/>
</dbReference>
<evidence type="ECO:0000313" key="5">
    <source>
        <dbReference type="EMBL" id="AFC26500.1"/>
    </source>
</evidence>
<dbReference type="STRING" id="984262.SGRA_3784"/>
<comment type="similarity">
    <text evidence="4">Belongs to the KdsB family.</text>
</comment>
<proteinExistence type="inferred from homology"/>
<dbReference type="Gene3D" id="3.90.550.10">
    <property type="entry name" value="Spore Coat Polysaccharide Biosynthesis Protein SpsA, Chain A"/>
    <property type="match status" value="1"/>
</dbReference>
<keyword evidence="4" id="KW-0963">Cytoplasm</keyword>
<dbReference type="InterPro" id="IPR029044">
    <property type="entry name" value="Nucleotide-diphossugar_trans"/>
</dbReference>
<dbReference type="GO" id="GO:0005829">
    <property type="term" value="C:cytosol"/>
    <property type="evidence" value="ECO:0007669"/>
    <property type="project" value="TreeGrafter"/>
</dbReference>
<dbReference type="Proteomes" id="UP000007519">
    <property type="component" value="Chromosome"/>
</dbReference>
<comment type="pathway">
    <text evidence="4">Bacterial outer membrane biogenesis; lipopolysaccharide biosynthesis.</text>
</comment>
<dbReference type="HAMAP" id="MF_00057">
    <property type="entry name" value="KdsB"/>
    <property type="match status" value="1"/>
</dbReference>
<dbReference type="GO" id="GO:0009103">
    <property type="term" value="P:lipopolysaccharide biosynthetic process"/>
    <property type="evidence" value="ECO:0007669"/>
    <property type="project" value="UniProtKB-UniRule"/>
</dbReference>
<evidence type="ECO:0000256" key="1">
    <source>
        <dbReference type="ARBA" id="ARBA00022679"/>
    </source>
</evidence>
<dbReference type="HOGENOM" id="CLU_065038_0_1_10"/>
<dbReference type="SUPFAM" id="SSF53448">
    <property type="entry name" value="Nucleotide-diphospho-sugar transferases"/>
    <property type="match status" value="1"/>
</dbReference>
<dbReference type="PANTHER" id="PTHR42866:SF2">
    <property type="entry name" value="3-DEOXY-MANNO-OCTULOSONATE CYTIDYLYLTRANSFERASE, MITOCHONDRIAL"/>
    <property type="match status" value="1"/>
</dbReference>
<organism evidence="5 6">
    <name type="scientific">Saprospira grandis (strain Lewin)</name>
    <dbReference type="NCBI Taxonomy" id="984262"/>
    <lineage>
        <taxon>Bacteria</taxon>
        <taxon>Pseudomonadati</taxon>
        <taxon>Bacteroidota</taxon>
        <taxon>Saprospiria</taxon>
        <taxon>Saprospirales</taxon>
        <taxon>Saprospiraceae</taxon>
        <taxon>Saprospira</taxon>
    </lineage>
</organism>
<dbReference type="GO" id="GO:0008690">
    <property type="term" value="F:3-deoxy-manno-octulosonate cytidylyltransferase activity"/>
    <property type="evidence" value="ECO:0007669"/>
    <property type="project" value="UniProtKB-UniRule"/>
</dbReference>
<protein>
    <recommendedName>
        <fullName evidence="4">3-deoxy-manno-octulosonate cytidylyltransferase</fullName>
        <ecNumber evidence="4">2.7.7.38</ecNumber>
    </recommendedName>
    <alternativeName>
        <fullName evidence="4">CMP-2-keto-3-deoxyoctulosonic acid synthase</fullName>
        <shortName evidence="4">CKS</shortName>
        <shortName evidence="4">CMP-KDO synthase</shortName>
    </alternativeName>
</protein>
<keyword evidence="6" id="KW-1185">Reference proteome</keyword>
<dbReference type="PANTHER" id="PTHR42866">
    <property type="entry name" value="3-DEOXY-MANNO-OCTULOSONATE CYTIDYLYLTRANSFERASE"/>
    <property type="match status" value="1"/>
</dbReference>
<dbReference type="UniPathway" id="UPA00030"/>
<comment type="subcellular location">
    <subcellularLocation>
        <location evidence="4">Cytoplasm</location>
    </subcellularLocation>
</comment>
<dbReference type="KEGG" id="sgn:SGRA_3784"/>
<dbReference type="eggNOG" id="COG1212">
    <property type="taxonomic scope" value="Bacteria"/>
</dbReference>
<dbReference type="UniPathway" id="UPA00358">
    <property type="reaction ID" value="UER00476"/>
</dbReference>
<dbReference type="GO" id="GO:0033468">
    <property type="term" value="P:CMP-keto-3-deoxy-D-manno-octulosonic acid biosynthetic process"/>
    <property type="evidence" value="ECO:0007669"/>
    <property type="project" value="UniProtKB-UniRule"/>
</dbReference>
<reference evidence="5 6" key="1">
    <citation type="journal article" date="2012" name="Stand. Genomic Sci.">
        <title>Complete genome sequencing and analysis of Saprospira grandis str. Lewin, a predatory marine bacterium.</title>
        <authorList>
            <person name="Saw J.H."/>
            <person name="Yuryev A."/>
            <person name="Kanbe M."/>
            <person name="Hou S."/>
            <person name="Young A.G."/>
            <person name="Aizawa S."/>
            <person name="Alam M."/>
        </authorList>
    </citation>
    <scope>NUCLEOTIDE SEQUENCE [LARGE SCALE GENOMIC DNA]</scope>
    <source>
        <strain evidence="5 6">Lewin</strain>
    </source>
</reference>
<evidence type="ECO:0000256" key="4">
    <source>
        <dbReference type="HAMAP-Rule" id="MF_00057"/>
    </source>
</evidence>
<dbReference type="EC" id="2.7.7.38" evidence="4"/>
<accession>H6L8D6</accession>
<sequence>MKILAVIPARYASSRFPGKPLADIDGQPMVWRVYQQAQKVNWTKLVVATDDDRIFNAVTSRGGLAMMTRPDHPSGSDRVGEVLAKLQAQGEDFDFVVNIQGDEPFIQPEQLEELKGALQPGGISSLMKKIEQKTMLEAPQVVKVVVNAQQQALYFSRFPIPFFRGEENPLAKHNYYKHIGLYGYDAQLLPKLLALSPSALEQAESLEQLRWLEAGYPIYMAETQYESHGIDYPEDLKR</sequence>
<dbReference type="InterPro" id="IPR004528">
    <property type="entry name" value="KdsB"/>
</dbReference>
<name>H6L8D6_SAPGL</name>
<dbReference type="NCBIfam" id="NF009905">
    <property type="entry name" value="PRK13368.1"/>
    <property type="match status" value="1"/>
</dbReference>
<dbReference type="EMBL" id="CP002831">
    <property type="protein sequence ID" value="AFC26500.1"/>
    <property type="molecule type" value="Genomic_DNA"/>
</dbReference>